<name>A0A915L8S3_ROMCU</name>
<evidence type="ECO:0000256" key="1">
    <source>
        <dbReference type="SAM" id="Coils"/>
    </source>
</evidence>
<reference evidence="4" key="1">
    <citation type="submission" date="2022-11" db="UniProtKB">
        <authorList>
            <consortium name="WormBaseParasite"/>
        </authorList>
    </citation>
    <scope>IDENTIFICATION</scope>
</reference>
<feature type="region of interest" description="Disordered" evidence="2">
    <location>
        <begin position="85"/>
        <end position="107"/>
    </location>
</feature>
<dbReference type="AlphaFoldDB" id="A0A915L8S3"/>
<feature type="coiled-coil region" evidence="1">
    <location>
        <begin position="4"/>
        <end position="38"/>
    </location>
</feature>
<evidence type="ECO:0000313" key="3">
    <source>
        <dbReference type="Proteomes" id="UP000887565"/>
    </source>
</evidence>
<dbReference type="WBParaSite" id="nRc.2.0.1.t46848-RA">
    <property type="protein sequence ID" value="nRc.2.0.1.t46848-RA"/>
    <property type="gene ID" value="nRc.2.0.1.g46848"/>
</dbReference>
<dbReference type="Proteomes" id="UP000887565">
    <property type="component" value="Unplaced"/>
</dbReference>
<protein>
    <submittedName>
        <fullName evidence="4">Uncharacterized protein</fullName>
    </submittedName>
</protein>
<organism evidence="3 4">
    <name type="scientific">Romanomermis culicivorax</name>
    <name type="common">Nematode worm</name>
    <dbReference type="NCBI Taxonomy" id="13658"/>
    <lineage>
        <taxon>Eukaryota</taxon>
        <taxon>Metazoa</taxon>
        <taxon>Ecdysozoa</taxon>
        <taxon>Nematoda</taxon>
        <taxon>Enoplea</taxon>
        <taxon>Dorylaimia</taxon>
        <taxon>Mermithida</taxon>
        <taxon>Mermithoidea</taxon>
        <taxon>Mermithidae</taxon>
        <taxon>Romanomermis</taxon>
    </lineage>
</organism>
<evidence type="ECO:0000256" key="2">
    <source>
        <dbReference type="SAM" id="MobiDB-lite"/>
    </source>
</evidence>
<keyword evidence="1" id="KW-0175">Coiled coil</keyword>
<sequence>MWMGSETELDKDHMKTEIKKLEDQMGTIARTVEHLEQVSKWKSLWIFNFEFPAHIRLEDKETIMANTKKLADINKNCKPLIIIAPDLTKQQQDERPKKNKGKNPKQK</sequence>
<accession>A0A915L8S3</accession>
<proteinExistence type="predicted"/>
<evidence type="ECO:0000313" key="4">
    <source>
        <dbReference type="WBParaSite" id="nRc.2.0.1.t46848-RA"/>
    </source>
</evidence>
<feature type="compositionally biased region" description="Basic residues" evidence="2">
    <location>
        <begin position="97"/>
        <end position="107"/>
    </location>
</feature>
<keyword evidence="3" id="KW-1185">Reference proteome</keyword>